<dbReference type="Proteomes" id="UP000198935">
    <property type="component" value="Unassembled WGS sequence"/>
</dbReference>
<keyword evidence="2" id="KW-1185">Reference proteome</keyword>
<accession>A0A1H3TP59</accession>
<gene>
    <name evidence="1" type="ORF">SAMN05421736_11590</name>
</gene>
<evidence type="ECO:0000313" key="2">
    <source>
        <dbReference type="Proteomes" id="UP000198935"/>
    </source>
</evidence>
<reference evidence="2" key="1">
    <citation type="submission" date="2016-10" db="EMBL/GenBank/DDBJ databases">
        <authorList>
            <person name="Varghese N."/>
            <person name="Submissions S."/>
        </authorList>
    </citation>
    <scope>NUCLEOTIDE SEQUENCE [LARGE SCALE GENOMIC DNA]</scope>
    <source>
        <strain evidence="2">SP</strain>
    </source>
</reference>
<protein>
    <submittedName>
        <fullName evidence="1">Uncharacterized protein</fullName>
    </submittedName>
</protein>
<evidence type="ECO:0000313" key="1">
    <source>
        <dbReference type="EMBL" id="SDZ51425.1"/>
    </source>
</evidence>
<dbReference type="EMBL" id="FNPI01000015">
    <property type="protein sequence ID" value="SDZ51425.1"/>
    <property type="molecule type" value="Genomic_DNA"/>
</dbReference>
<proteinExistence type="predicted"/>
<dbReference type="STRING" id="1503961.SAMN05421736_11590"/>
<sequence length="105" mass="12189">MDYVYEKRVKLAGSVNKGLLCVLNITDDWIHDQYGESYIHHGTIYSSTVPFHPQSTFITGYFQDDETEKWIKVTNGVAQLHSDSKDSGWRDRLEPFLAIEFMKEV</sequence>
<name>A0A1H3TP59_9BACI</name>
<organism evidence="1 2">
    <name type="scientific">Evansella caseinilytica</name>
    <dbReference type="NCBI Taxonomy" id="1503961"/>
    <lineage>
        <taxon>Bacteria</taxon>
        <taxon>Bacillati</taxon>
        <taxon>Bacillota</taxon>
        <taxon>Bacilli</taxon>
        <taxon>Bacillales</taxon>
        <taxon>Bacillaceae</taxon>
        <taxon>Evansella</taxon>
    </lineage>
</organism>
<dbReference type="AlphaFoldDB" id="A0A1H3TP59"/>
<dbReference type="OrthoDB" id="2880766at2"/>